<sequence length="137" mass="14862">MNRMSRNADIAVVSAAAVELPDVETYCVAMATDEYGEQFGLTFQVPLSGEYDEQDRRLGMDTYSISNHLGRSIYGGIIAIAADPGASVLTMTFSTEATEELDIPATLRFHLANGKFDQVVEGLRRVLAEDGLRGSLP</sequence>
<reference evidence="1 2" key="1">
    <citation type="submission" date="2021-03" db="EMBL/GenBank/DDBJ databases">
        <title>Whole genome shotgun sequence of Actinoplanes toevensis NBRC 105298.</title>
        <authorList>
            <person name="Komaki H."/>
            <person name="Tamura T."/>
        </authorList>
    </citation>
    <scope>NUCLEOTIDE SEQUENCE [LARGE SCALE GENOMIC DNA]</scope>
    <source>
        <strain evidence="1 2">NBRC 105298</strain>
    </source>
</reference>
<evidence type="ECO:0000313" key="1">
    <source>
        <dbReference type="EMBL" id="GIM93651.1"/>
    </source>
</evidence>
<dbReference type="Proteomes" id="UP000677082">
    <property type="component" value="Unassembled WGS sequence"/>
</dbReference>
<organism evidence="1 2">
    <name type="scientific">Paractinoplanes toevensis</name>
    <dbReference type="NCBI Taxonomy" id="571911"/>
    <lineage>
        <taxon>Bacteria</taxon>
        <taxon>Bacillati</taxon>
        <taxon>Actinomycetota</taxon>
        <taxon>Actinomycetes</taxon>
        <taxon>Micromonosporales</taxon>
        <taxon>Micromonosporaceae</taxon>
        <taxon>Paractinoplanes</taxon>
    </lineage>
</organism>
<proteinExistence type="predicted"/>
<keyword evidence="2" id="KW-1185">Reference proteome</keyword>
<dbReference type="Pfam" id="PF15588">
    <property type="entry name" value="Imm10"/>
    <property type="match status" value="1"/>
</dbReference>
<dbReference type="InterPro" id="IPR028962">
    <property type="entry name" value="Imm10"/>
</dbReference>
<gene>
    <name evidence="1" type="ORF">Ato02nite_054440</name>
</gene>
<dbReference type="EMBL" id="BOQN01000068">
    <property type="protein sequence ID" value="GIM93651.1"/>
    <property type="molecule type" value="Genomic_DNA"/>
</dbReference>
<protein>
    <recommendedName>
        <fullName evidence="3">Immunity protein 10</fullName>
    </recommendedName>
</protein>
<name>A0A919W8F9_9ACTN</name>
<accession>A0A919W8F9</accession>
<evidence type="ECO:0000313" key="2">
    <source>
        <dbReference type="Proteomes" id="UP000677082"/>
    </source>
</evidence>
<evidence type="ECO:0008006" key="3">
    <source>
        <dbReference type="Google" id="ProtNLM"/>
    </source>
</evidence>
<comment type="caution">
    <text evidence="1">The sequence shown here is derived from an EMBL/GenBank/DDBJ whole genome shotgun (WGS) entry which is preliminary data.</text>
</comment>
<dbReference type="AlphaFoldDB" id="A0A919W8F9"/>